<proteinExistence type="predicted"/>
<keyword evidence="3" id="KW-1185">Reference proteome</keyword>
<dbReference type="AlphaFoldDB" id="A0A2Z7BRS7"/>
<dbReference type="Proteomes" id="UP000250235">
    <property type="component" value="Unassembled WGS sequence"/>
</dbReference>
<feature type="compositionally biased region" description="Polar residues" evidence="1">
    <location>
        <begin position="57"/>
        <end position="67"/>
    </location>
</feature>
<protein>
    <submittedName>
        <fullName evidence="2">Uncharacterized protein</fullName>
    </submittedName>
</protein>
<accession>A0A2Z7BRS7</accession>
<evidence type="ECO:0000313" key="3">
    <source>
        <dbReference type="Proteomes" id="UP000250235"/>
    </source>
</evidence>
<organism evidence="2 3">
    <name type="scientific">Dorcoceras hygrometricum</name>
    <dbReference type="NCBI Taxonomy" id="472368"/>
    <lineage>
        <taxon>Eukaryota</taxon>
        <taxon>Viridiplantae</taxon>
        <taxon>Streptophyta</taxon>
        <taxon>Embryophyta</taxon>
        <taxon>Tracheophyta</taxon>
        <taxon>Spermatophyta</taxon>
        <taxon>Magnoliopsida</taxon>
        <taxon>eudicotyledons</taxon>
        <taxon>Gunneridae</taxon>
        <taxon>Pentapetalae</taxon>
        <taxon>asterids</taxon>
        <taxon>lamiids</taxon>
        <taxon>Lamiales</taxon>
        <taxon>Gesneriaceae</taxon>
        <taxon>Didymocarpoideae</taxon>
        <taxon>Trichosporeae</taxon>
        <taxon>Loxocarpinae</taxon>
        <taxon>Dorcoceras</taxon>
    </lineage>
</organism>
<dbReference type="EMBL" id="KV003903">
    <property type="protein sequence ID" value="KZV36338.1"/>
    <property type="molecule type" value="Genomic_DNA"/>
</dbReference>
<gene>
    <name evidence="2" type="ORF">F511_25138</name>
</gene>
<feature type="region of interest" description="Disordered" evidence="1">
    <location>
        <begin position="57"/>
        <end position="86"/>
    </location>
</feature>
<reference evidence="2 3" key="1">
    <citation type="journal article" date="2015" name="Proc. Natl. Acad. Sci. U.S.A.">
        <title>The resurrection genome of Boea hygrometrica: A blueprint for survival of dehydration.</title>
        <authorList>
            <person name="Xiao L."/>
            <person name="Yang G."/>
            <person name="Zhang L."/>
            <person name="Yang X."/>
            <person name="Zhao S."/>
            <person name="Ji Z."/>
            <person name="Zhou Q."/>
            <person name="Hu M."/>
            <person name="Wang Y."/>
            <person name="Chen M."/>
            <person name="Xu Y."/>
            <person name="Jin H."/>
            <person name="Xiao X."/>
            <person name="Hu G."/>
            <person name="Bao F."/>
            <person name="Hu Y."/>
            <person name="Wan P."/>
            <person name="Li L."/>
            <person name="Deng X."/>
            <person name="Kuang T."/>
            <person name="Xiang C."/>
            <person name="Zhu J.K."/>
            <person name="Oliver M.J."/>
            <person name="He Y."/>
        </authorList>
    </citation>
    <scope>NUCLEOTIDE SEQUENCE [LARGE SCALE GENOMIC DNA]</scope>
    <source>
        <strain evidence="3">cv. XS01</strain>
    </source>
</reference>
<evidence type="ECO:0000256" key="1">
    <source>
        <dbReference type="SAM" id="MobiDB-lite"/>
    </source>
</evidence>
<name>A0A2Z7BRS7_9LAMI</name>
<sequence>MFTNTCRFLAQPHVTCNIYQQLSLRQTDDIAAESKFTSTSYTGSFWRFFVDATSPAQTQRSSYQPSEASRFREPPQSQHSRRQGAHVNVVLREKVYDTSEE</sequence>
<evidence type="ECO:0000313" key="2">
    <source>
        <dbReference type="EMBL" id="KZV36338.1"/>
    </source>
</evidence>